<dbReference type="Proteomes" id="UP001285921">
    <property type="component" value="Unassembled WGS sequence"/>
</dbReference>
<dbReference type="EMBL" id="BTCL01000017">
    <property type="protein sequence ID" value="GMK47065.1"/>
    <property type="molecule type" value="Genomic_DNA"/>
</dbReference>
<reference evidence="1 2" key="1">
    <citation type="submission" date="2023-05" db="EMBL/GenBank/DDBJ databases">
        <title>Draft genome of Paenibacillus sp. CCS26.</title>
        <authorList>
            <person name="Akita H."/>
            <person name="Shinto Y."/>
            <person name="Kimura Z."/>
        </authorList>
    </citation>
    <scope>NUCLEOTIDE SEQUENCE [LARGE SCALE GENOMIC DNA]</scope>
    <source>
        <strain evidence="1 2">CCS26</strain>
    </source>
</reference>
<organism evidence="1 2">
    <name type="scientific">Paenibacillus glycanilyticus</name>
    <dbReference type="NCBI Taxonomy" id="126569"/>
    <lineage>
        <taxon>Bacteria</taxon>
        <taxon>Bacillati</taxon>
        <taxon>Bacillota</taxon>
        <taxon>Bacilli</taxon>
        <taxon>Bacillales</taxon>
        <taxon>Paenibacillaceae</taxon>
        <taxon>Paenibacillus</taxon>
    </lineage>
</organism>
<accession>A0ABQ6NR83</accession>
<comment type="caution">
    <text evidence="1">The sequence shown here is derived from an EMBL/GenBank/DDBJ whole genome shotgun (WGS) entry which is preliminary data.</text>
</comment>
<gene>
    <name evidence="1" type="ORF">PghCCS26_41950</name>
</gene>
<evidence type="ECO:0000313" key="2">
    <source>
        <dbReference type="Proteomes" id="UP001285921"/>
    </source>
</evidence>
<protein>
    <submittedName>
        <fullName evidence="1">Uncharacterized protein</fullName>
    </submittedName>
</protein>
<dbReference type="RefSeq" id="WP_317981151.1">
    <property type="nucleotide sequence ID" value="NZ_BTCL01000017.1"/>
</dbReference>
<sequence length="192" mass="22415">MNSEVEILISQIKNQINPIIIANKISHFVSDAMREGKISLYEAYMLNWEEIKHRRLGYIQRAWNGRVRIATCLAILNQKLLAHIFDEQPGAEELKAWGLEAYNLNIEQRTHYILDRYHLFLDTNGSQDLLGKLLDIRNSYDRLSDDNGPYHTEVFPYHFFSPEEILLGRKSGIELKKDLDESIEQLILELNS</sequence>
<name>A0ABQ6NR83_9BACL</name>
<keyword evidence="2" id="KW-1185">Reference proteome</keyword>
<evidence type="ECO:0000313" key="1">
    <source>
        <dbReference type="EMBL" id="GMK47065.1"/>
    </source>
</evidence>
<proteinExistence type="predicted"/>